<dbReference type="RefSeq" id="WP_192775524.1">
    <property type="nucleotide sequence ID" value="NZ_BAAASY010000040.1"/>
</dbReference>
<sequence length="344" mass="39653">MLEVIILGDQEDSFRYITHSLLAHAPKVADRRLSAEQFSEFARDSFGDTERQLIDSFGHSKRALHAIVDDLLHAYGLLSRNRNLNFPKKLQLLNEAGILALSILKNLNVERNVMEHEYQTPSRQRTQEAIDVLDLLLPASIDRRKNIPYECIVGRRDITSHALLRLDPLDGTVALHPVTVEPEYLRTIETTEVLSFPVRSRKGKLLPHIAVDVEPAWKISLKYENRSQWTRWLSAISSLQRSLFTGRQVGIRNQENSMILYMPFRLDFDDKEPPRKLFDFIEMAQYGQYSELDKLPQLGGQENNTTSCRICSVLDKSRCSARHSRCIERRYGNMANFSWNTGRA</sequence>
<evidence type="ECO:0000313" key="2">
    <source>
        <dbReference type="Proteomes" id="UP000661607"/>
    </source>
</evidence>
<gene>
    <name evidence="1" type="ORF">H4W81_003230</name>
</gene>
<dbReference type="Proteomes" id="UP000661607">
    <property type="component" value="Unassembled WGS sequence"/>
</dbReference>
<evidence type="ECO:0000313" key="1">
    <source>
        <dbReference type="EMBL" id="MBE1560451.1"/>
    </source>
</evidence>
<comment type="caution">
    <text evidence="1">The sequence shown here is derived from an EMBL/GenBank/DDBJ whole genome shotgun (WGS) entry which is preliminary data.</text>
</comment>
<keyword evidence="2" id="KW-1185">Reference proteome</keyword>
<name>A0ABR9KEJ9_9ACTN</name>
<reference evidence="1 2" key="1">
    <citation type="submission" date="2020-10" db="EMBL/GenBank/DDBJ databases">
        <title>Sequencing the genomes of 1000 actinobacteria strains.</title>
        <authorList>
            <person name="Klenk H.-P."/>
        </authorList>
    </citation>
    <scope>NUCLEOTIDE SEQUENCE [LARGE SCALE GENOMIC DNA]</scope>
    <source>
        <strain evidence="1 2">DSM 43748</strain>
    </source>
</reference>
<accession>A0ABR9KEJ9</accession>
<dbReference type="EMBL" id="JADBEF010000001">
    <property type="protein sequence ID" value="MBE1560451.1"/>
    <property type="molecule type" value="Genomic_DNA"/>
</dbReference>
<proteinExistence type="predicted"/>
<organism evidence="1 2">
    <name type="scientific">Nonomuraea africana</name>
    <dbReference type="NCBI Taxonomy" id="46171"/>
    <lineage>
        <taxon>Bacteria</taxon>
        <taxon>Bacillati</taxon>
        <taxon>Actinomycetota</taxon>
        <taxon>Actinomycetes</taxon>
        <taxon>Streptosporangiales</taxon>
        <taxon>Streptosporangiaceae</taxon>
        <taxon>Nonomuraea</taxon>
    </lineage>
</organism>
<protein>
    <submittedName>
        <fullName evidence="1">Uncharacterized protein</fullName>
    </submittedName>
</protein>